<organism evidence="4 5">
    <name type="scientific">Flavobacterium aquicola</name>
    <dbReference type="NCBI Taxonomy" id="1682742"/>
    <lineage>
        <taxon>Bacteria</taxon>
        <taxon>Pseudomonadati</taxon>
        <taxon>Bacteroidota</taxon>
        <taxon>Flavobacteriia</taxon>
        <taxon>Flavobacteriales</taxon>
        <taxon>Flavobacteriaceae</taxon>
        <taxon>Flavobacterium</taxon>
    </lineage>
</organism>
<feature type="domain" description="CBM-cenC" evidence="3">
    <location>
        <begin position="195"/>
        <end position="323"/>
    </location>
</feature>
<reference evidence="4 5" key="1">
    <citation type="submission" date="2018-08" db="EMBL/GenBank/DDBJ databases">
        <title>Genomic Encyclopedia of Archaeal and Bacterial Type Strains, Phase II (KMG-II): from individual species to whole genera.</title>
        <authorList>
            <person name="Goeker M."/>
        </authorList>
    </citation>
    <scope>NUCLEOTIDE SEQUENCE [LARGE SCALE GENOMIC DNA]</scope>
    <source>
        <strain evidence="4 5">DSM 100880</strain>
    </source>
</reference>
<keyword evidence="2" id="KW-0732">Signal</keyword>
<proteinExistence type="predicted"/>
<dbReference type="EMBL" id="QUNI01000002">
    <property type="protein sequence ID" value="REH01185.1"/>
    <property type="molecule type" value="Genomic_DNA"/>
</dbReference>
<accession>A0A3E0ESF1</accession>
<dbReference type="SUPFAM" id="SSF49785">
    <property type="entry name" value="Galactose-binding domain-like"/>
    <property type="match status" value="1"/>
</dbReference>
<feature type="signal peptide" evidence="2">
    <location>
        <begin position="1"/>
        <end position="20"/>
    </location>
</feature>
<dbReference type="InterPro" id="IPR003305">
    <property type="entry name" value="CenC_carb-bd"/>
</dbReference>
<dbReference type="Proteomes" id="UP000257136">
    <property type="component" value="Unassembled WGS sequence"/>
</dbReference>
<evidence type="ECO:0000259" key="3">
    <source>
        <dbReference type="Pfam" id="PF02018"/>
    </source>
</evidence>
<dbReference type="Pfam" id="PF02018">
    <property type="entry name" value="CBM_4_9"/>
    <property type="match status" value="1"/>
</dbReference>
<dbReference type="OrthoDB" id="673539at2"/>
<sequence length="340" mass="37031">MKALLVLGLFFITVTNNAQANLIKNAGFETELLNWRGEENATISPYDKKSGKNSCTITQYVGAQWKAVDQIISIPKNTAAIELSGWIKTEGVEKGENIWNTGKFDIEFLNSGEKGIKNESIASVLGTTPWSFYKKIITVPAGASKLRVMLALGQTNGSIFFDDLKAVPISQEQMDKVQQEENAKNTVAASGSQTAVLSNTDFENGTDSWRGNATVSTTVFKEGKAALVLNSSTFDWVGIDQIAVVPDNATSITISGWLKSDNIKQGKEVWNNGLFNIEFTGTGDQKTGDQNIAFVTATTDWTYYSKTFTLPAGTKKYRIMLALGFASGTLYADTLSVDFK</sequence>
<gene>
    <name evidence="4" type="ORF">C8P67_102449</name>
</gene>
<evidence type="ECO:0000313" key="4">
    <source>
        <dbReference type="EMBL" id="REH01185.1"/>
    </source>
</evidence>
<evidence type="ECO:0000313" key="5">
    <source>
        <dbReference type="Proteomes" id="UP000257136"/>
    </source>
</evidence>
<comment type="caution">
    <text evidence="4">The sequence shown here is derived from an EMBL/GenBank/DDBJ whole genome shotgun (WGS) entry which is preliminary data.</text>
</comment>
<dbReference type="RefSeq" id="WP_115810884.1">
    <property type="nucleotide sequence ID" value="NZ_QUNI01000002.1"/>
</dbReference>
<dbReference type="InterPro" id="IPR008979">
    <property type="entry name" value="Galactose-bd-like_sf"/>
</dbReference>
<feature type="chain" id="PRO_5017724545" evidence="2">
    <location>
        <begin position="21"/>
        <end position="340"/>
    </location>
</feature>
<evidence type="ECO:0000256" key="1">
    <source>
        <dbReference type="ARBA" id="ARBA00022801"/>
    </source>
</evidence>
<protein>
    <submittedName>
        <fullName evidence="4">Carbohydrate binding protein</fullName>
    </submittedName>
</protein>
<dbReference type="AlphaFoldDB" id="A0A3E0ESF1"/>
<keyword evidence="1" id="KW-0378">Hydrolase</keyword>
<evidence type="ECO:0000256" key="2">
    <source>
        <dbReference type="SAM" id="SignalP"/>
    </source>
</evidence>
<dbReference type="GO" id="GO:0016798">
    <property type="term" value="F:hydrolase activity, acting on glycosyl bonds"/>
    <property type="evidence" value="ECO:0007669"/>
    <property type="project" value="InterPro"/>
</dbReference>
<keyword evidence="5" id="KW-1185">Reference proteome</keyword>
<name>A0A3E0ESF1_9FLAO</name>
<dbReference type="Gene3D" id="2.60.120.260">
    <property type="entry name" value="Galactose-binding domain-like"/>
    <property type="match status" value="2"/>
</dbReference>